<evidence type="ECO:0000313" key="2">
    <source>
        <dbReference type="Proteomes" id="UP000017396"/>
    </source>
</evidence>
<reference evidence="1 2" key="1">
    <citation type="journal article" date="2013" name="PLoS ONE">
        <title>Cultivation and Complete Genome Sequencing of Gloeobacter kilaueensis sp. nov., from a Lava Cave in Kilauea Caldera, Hawai'i.</title>
        <authorList>
            <person name="Saw J.H."/>
            <person name="Schatz M."/>
            <person name="Brown M.V."/>
            <person name="Kunkel D.D."/>
            <person name="Foster J.S."/>
            <person name="Shick H."/>
            <person name="Christensen S."/>
            <person name="Hou S."/>
            <person name="Wan X."/>
            <person name="Donachie S.P."/>
        </authorList>
    </citation>
    <scope>NUCLEOTIDE SEQUENCE [LARGE SCALE GENOMIC DNA]</scope>
    <source>
        <strain evidence="2">JS</strain>
    </source>
</reference>
<dbReference type="HOGENOM" id="CLU_1756229_0_0_3"/>
<dbReference type="KEGG" id="glj:GKIL_4153"/>
<protein>
    <submittedName>
        <fullName evidence="1">Uncharacterized protein</fullName>
    </submittedName>
</protein>
<dbReference type="OrthoDB" id="9856809at2"/>
<keyword evidence="2" id="KW-1185">Reference proteome</keyword>
<accession>U5QS02</accession>
<name>U5QS02_GLOK1</name>
<dbReference type="EMBL" id="CP003587">
    <property type="protein sequence ID" value="AGY60399.1"/>
    <property type="molecule type" value="Genomic_DNA"/>
</dbReference>
<sequence length="149" mass="15919">MQLSLAQVLLAVAVGALLAPLTVVAVAGYQKSAQAAQYPVEVSRLLAASRAFVKDQLRLPDLSGADCSDSGSTSPDSALWRNYYRPAAEVTSCPQSLLPDGLRYQTVRAFTPAGVTVGSFPGRIRISGSWCDRYDGDPNAFCEYDVPVF</sequence>
<dbReference type="RefSeq" id="WP_023175745.1">
    <property type="nucleotide sequence ID" value="NC_022600.1"/>
</dbReference>
<dbReference type="Proteomes" id="UP000017396">
    <property type="component" value="Chromosome"/>
</dbReference>
<proteinExistence type="predicted"/>
<dbReference type="AlphaFoldDB" id="U5QS02"/>
<organism evidence="1 2">
    <name type="scientific">Gloeobacter kilaueensis (strain ATCC BAA-2537 / CCAP 1431/1 / ULC 316 / JS1)</name>
    <dbReference type="NCBI Taxonomy" id="1183438"/>
    <lineage>
        <taxon>Bacteria</taxon>
        <taxon>Bacillati</taxon>
        <taxon>Cyanobacteriota</taxon>
        <taxon>Cyanophyceae</taxon>
        <taxon>Gloeobacterales</taxon>
        <taxon>Gloeobacteraceae</taxon>
        <taxon>Gloeobacter</taxon>
    </lineage>
</organism>
<gene>
    <name evidence="1" type="ORF">GKIL_4153</name>
</gene>
<evidence type="ECO:0000313" key="1">
    <source>
        <dbReference type="EMBL" id="AGY60399.1"/>
    </source>
</evidence>
<dbReference type="STRING" id="1183438.GKIL_4153"/>